<evidence type="ECO:0008006" key="6">
    <source>
        <dbReference type="Google" id="ProtNLM"/>
    </source>
</evidence>
<comment type="caution">
    <text evidence="4">The sequence shown here is derived from an EMBL/GenBank/DDBJ whole genome shotgun (WGS) entry which is preliminary data.</text>
</comment>
<organism evidence="4 5">
    <name type="scientific">Metarhizium guizhouense (strain ARSEF 977)</name>
    <dbReference type="NCBI Taxonomy" id="1276136"/>
    <lineage>
        <taxon>Eukaryota</taxon>
        <taxon>Fungi</taxon>
        <taxon>Dikarya</taxon>
        <taxon>Ascomycota</taxon>
        <taxon>Pezizomycotina</taxon>
        <taxon>Sordariomycetes</taxon>
        <taxon>Hypocreomycetidae</taxon>
        <taxon>Hypocreales</taxon>
        <taxon>Clavicipitaceae</taxon>
        <taxon>Metarhizium</taxon>
    </lineage>
</organism>
<keyword evidence="3" id="KW-0472">Membrane</keyword>
<gene>
    <name evidence="4" type="ORF">MGU_10344</name>
</gene>
<sequence>MHRPVAPSTLEVAEDNEELIYLTSSDGTIEKQQFVHRNKPFKSALTFSRIYSIALHFLVIVLAVSLWSRNRHSSGNLPTQGRSWSPVNGLVQYELSSEHAVDHDKYSQYAGPPTKDNDAAWDSLMRPVHFNATRDELERAGESMANIAELQGGGYPASLGVYHELHCVRQMRFYLYQGHYYPNITEAQHEYLRGHLGIPSPPHFVYEPVQEYSVLMSFFRQIIAWRLCDWLPCVVAAPTYIHFIGMVPKPANQRRNPTQCPSVSSGALLRNGHIPECRPPPGWWRRSRSKV</sequence>
<dbReference type="Pfam" id="PF11807">
    <property type="entry name" value="UstYa"/>
    <property type="match status" value="1"/>
</dbReference>
<name>A0A0B4HS49_METGA</name>
<dbReference type="OrthoDB" id="4933054at2759"/>
<evidence type="ECO:0000256" key="3">
    <source>
        <dbReference type="SAM" id="Phobius"/>
    </source>
</evidence>
<evidence type="ECO:0000256" key="1">
    <source>
        <dbReference type="ARBA" id="ARBA00004685"/>
    </source>
</evidence>
<dbReference type="PANTHER" id="PTHR33365:SF4">
    <property type="entry name" value="CYCLOCHLOROTINE BIOSYNTHESIS PROTEIN O"/>
    <property type="match status" value="1"/>
</dbReference>
<reference evidence="4 5" key="1">
    <citation type="journal article" date="2014" name="Proc. Natl. Acad. Sci. U.S.A.">
        <title>Trajectory and genomic determinants of fungal-pathogen speciation and host adaptation.</title>
        <authorList>
            <person name="Hu X."/>
            <person name="Xiao G."/>
            <person name="Zheng P."/>
            <person name="Shang Y."/>
            <person name="Su Y."/>
            <person name="Zhang X."/>
            <person name="Liu X."/>
            <person name="Zhan S."/>
            <person name="St Leger R.J."/>
            <person name="Wang C."/>
        </authorList>
    </citation>
    <scope>NUCLEOTIDE SEQUENCE [LARGE SCALE GENOMIC DNA]</scope>
    <source>
        <strain evidence="4 5">ARSEF 977</strain>
    </source>
</reference>
<dbReference type="InterPro" id="IPR021765">
    <property type="entry name" value="UstYa-like"/>
</dbReference>
<dbReference type="AlphaFoldDB" id="A0A0B4HS49"/>
<protein>
    <recommendedName>
        <fullName evidence="6">Tat pathway signal sequence</fullName>
    </recommendedName>
</protein>
<dbReference type="Proteomes" id="UP000031192">
    <property type="component" value="Unassembled WGS sequence"/>
</dbReference>
<feature type="transmembrane region" description="Helical" evidence="3">
    <location>
        <begin position="50"/>
        <end position="67"/>
    </location>
</feature>
<comment type="pathway">
    <text evidence="1">Mycotoxin biosynthesis.</text>
</comment>
<dbReference type="GO" id="GO:0043386">
    <property type="term" value="P:mycotoxin biosynthetic process"/>
    <property type="evidence" value="ECO:0007669"/>
    <property type="project" value="InterPro"/>
</dbReference>
<dbReference type="HOGENOM" id="CLU_042941_2_2_1"/>
<comment type="similarity">
    <text evidence="2">Belongs to the ustYa family.</text>
</comment>
<keyword evidence="5" id="KW-1185">Reference proteome</keyword>
<keyword evidence="3" id="KW-1133">Transmembrane helix</keyword>
<proteinExistence type="inferred from homology"/>
<evidence type="ECO:0000313" key="5">
    <source>
        <dbReference type="Proteomes" id="UP000031192"/>
    </source>
</evidence>
<evidence type="ECO:0000313" key="4">
    <source>
        <dbReference type="EMBL" id="KID82314.1"/>
    </source>
</evidence>
<evidence type="ECO:0000256" key="2">
    <source>
        <dbReference type="ARBA" id="ARBA00035112"/>
    </source>
</evidence>
<keyword evidence="3" id="KW-0812">Transmembrane</keyword>
<dbReference type="PANTHER" id="PTHR33365">
    <property type="entry name" value="YALI0B05434P"/>
    <property type="match status" value="1"/>
</dbReference>
<accession>A0A0B4HS49</accession>
<dbReference type="EMBL" id="AZNH01000092">
    <property type="protein sequence ID" value="KID82314.1"/>
    <property type="molecule type" value="Genomic_DNA"/>
</dbReference>